<dbReference type="Proteomes" id="UP000005551">
    <property type="component" value="Unassembled WGS sequence"/>
</dbReference>
<name>I5C608_9BACT</name>
<evidence type="ECO:0000313" key="1">
    <source>
        <dbReference type="EMBL" id="EIM77260.1"/>
    </source>
</evidence>
<gene>
    <name evidence="1" type="ORF">A3SI_06724</name>
</gene>
<proteinExistence type="predicted"/>
<dbReference type="AlphaFoldDB" id="I5C608"/>
<organism evidence="1 2">
    <name type="scientific">Nitritalea halalkaliphila LW7</name>
    <dbReference type="NCBI Taxonomy" id="1189621"/>
    <lineage>
        <taxon>Bacteria</taxon>
        <taxon>Pseudomonadati</taxon>
        <taxon>Bacteroidota</taxon>
        <taxon>Cytophagia</taxon>
        <taxon>Cytophagales</taxon>
        <taxon>Cyclobacteriaceae</taxon>
        <taxon>Nitritalea</taxon>
    </lineage>
</organism>
<sequence length="65" mass="7561">MIDDGEIDFLISEGNETAFKKKLYLLMQDQQPRVSFGQVARVKMQQFEAAEIAKRFHTFIRPLGK</sequence>
<evidence type="ECO:0000313" key="2">
    <source>
        <dbReference type="Proteomes" id="UP000005551"/>
    </source>
</evidence>
<dbReference type="STRING" id="1189621.A3SI_06724"/>
<reference evidence="1 2" key="1">
    <citation type="submission" date="2012-05" db="EMBL/GenBank/DDBJ databases">
        <title>Genome sequence of Nitritalea halalkaliphila LW7.</title>
        <authorList>
            <person name="Jangir P.K."/>
            <person name="Singh A."/>
            <person name="Shivaji S."/>
            <person name="Sharma R."/>
        </authorList>
    </citation>
    <scope>NUCLEOTIDE SEQUENCE [LARGE SCALE GENOMIC DNA]</scope>
    <source>
        <strain evidence="1 2">LW7</strain>
    </source>
</reference>
<protein>
    <submittedName>
        <fullName evidence="1">Uncharacterized protein</fullName>
    </submittedName>
</protein>
<accession>I5C608</accession>
<comment type="caution">
    <text evidence="1">The sequence shown here is derived from an EMBL/GenBank/DDBJ whole genome shotgun (WGS) entry which is preliminary data.</text>
</comment>
<dbReference type="EMBL" id="AJYA01000015">
    <property type="protein sequence ID" value="EIM77260.1"/>
    <property type="molecule type" value="Genomic_DNA"/>
</dbReference>
<keyword evidence="2" id="KW-1185">Reference proteome</keyword>